<dbReference type="EC" id="2.1.2.10" evidence="2 7"/>
<dbReference type="InterPro" id="IPR006223">
    <property type="entry name" value="GcvT"/>
</dbReference>
<gene>
    <name evidence="7" type="primary">gcvT</name>
    <name evidence="11" type="ORF">A2519_20945</name>
</gene>
<keyword evidence="4 7" id="KW-0808">Transferase</keyword>
<evidence type="ECO:0000256" key="8">
    <source>
        <dbReference type="PIRSR" id="PIRSR006487-1"/>
    </source>
</evidence>
<dbReference type="InterPro" id="IPR027266">
    <property type="entry name" value="TrmE/GcvT-like"/>
</dbReference>
<comment type="subunit">
    <text evidence="7">The glycine cleavage system is composed of four proteins: P, T, L and H.</text>
</comment>
<feature type="domain" description="GCVT N-terminal" evidence="9">
    <location>
        <begin position="6"/>
        <end position="255"/>
    </location>
</feature>
<evidence type="ECO:0000256" key="1">
    <source>
        <dbReference type="ARBA" id="ARBA00008609"/>
    </source>
</evidence>
<dbReference type="InterPro" id="IPR006222">
    <property type="entry name" value="GCVT_N"/>
</dbReference>
<evidence type="ECO:0000256" key="3">
    <source>
        <dbReference type="ARBA" id="ARBA00022576"/>
    </source>
</evidence>
<keyword evidence="3 7" id="KW-0032">Aminotransferase</keyword>
<dbReference type="GO" id="GO:0008483">
    <property type="term" value="F:transaminase activity"/>
    <property type="evidence" value="ECO:0007669"/>
    <property type="project" value="UniProtKB-KW"/>
</dbReference>
<dbReference type="InterPro" id="IPR013977">
    <property type="entry name" value="GcvT_C"/>
</dbReference>
<dbReference type="SUPFAM" id="SSF101790">
    <property type="entry name" value="Aminomethyltransferase beta-barrel domain"/>
    <property type="match status" value="1"/>
</dbReference>
<dbReference type="GO" id="GO:0004047">
    <property type="term" value="F:aminomethyltransferase activity"/>
    <property type="evidence" value="ECO:0007669"/>
    <property type="project" value="UniProtKB-UniRule"/>
</dbReference>
<evidence type="ECO:0000313" key="11">
    <source>
        <dbReference type="EMBL" id="OGK04647.1"/>
    </source>
</evidence>
<dbReference type="Pfam" id="PF08669">
    <property type="entry name" value="GCV_T_C"/>
    <property type="match status" value="1"/>
</dbReference>
<organism evidence="11 12">
    <name type="scientific">Candidatus Raymondbacteria bacterium RIFOXYD12_FULL_49_13</name>
    <dbReference type="NCBI Taxonomy" id="1817890"/>
    <lineage>
        <taxon>Bacteria</taxon>
        <taxon>Raymondiibacteriota</taxon>
    </lineage>
</organism>
<protein>
    <recommendedName>
        <fullName evidence="2 7">Aminomethyltransferase</fullName>
        <ecNumber evidence="2 7">2.1.2.10</ecNumber>
    </recommendedName>
    <alternativeName>
        <fullName evidence="5 7">Glycine cleavage system T protein</fullName>
    </alternativeName>
</protein>
<feature type="binding site" evidence="8">
    <location>
        <position position="194"/>
    </location>
    <ligand>
        <name>substrate</name>
    </ligand>
</feature>
<accession>A0A1F7FDS6</accession>
<dbReference type="HAMAP" id="MF_00259">
    <property type="entry name" value="GcvT"/>
    <property type="match status" value="1"/>
</dbReference>
<dbReference type="GO" id="GO:0005829">
    <property type="term" value="C:cytosol"/>
    <property type="evidence" value="ECO:0007669"/>
    <property type="project" value="TreeGrafter"/>
</dbReference>
<dbReference type="PANTHER" id="PTHR43757">
    <property type="entry name" value="AMINOMETHYLTRANSFERASE"/>
    <property type="match status" value="1"/>
</dbReference>
<evidence type="ECO:0000313" key="12">
    <source>
        <dbReference type="Proteomes" id="UP000179243"/>
    </source>
</evidence>
<evidence type="ECO:0000256" key="6">
    <source>
        <dbReference type="ARBA" id="ARBA00047665"/>
    </source>
</evidence>
<comment type="similarity">
    <text evidence="1 7">Belongs to the GcvT family.</text>
</comment>
<evidence type="ECO:0000256" key="2">
    <source>
        <dbReference type="ARBA" id="ARBA00012616"/>
    </source>
</evidence>
<sequence>MKKTALYERHLSSKAKMAEFAGYLMPIQYTSIVEEHLQVRKKAGIFDVSHMGTLFVNGKEAKNFLQRIVTGNINALPKGKVLYTLMCTENGTAVDDLFVCSLEDTRYLMVVNASNVDKDLAWLNRFKPGEVQITNATPGNSIIAVQGPLAVGIMDSICSTPLSAQPSFSIRPNFVNGQPMLISRTGYTGEDGCEIYVANDHAAMVWDLLIEKGALPAGLGARDTLRLEMGYTLYGHEISDSTNVLEAGLGWIIDLASKDDFIGKAALVKSKEAGLQFKLVGLLAESKGIPRQGCPVVENEILIGHVTSGGYSPVLEKGIALAYVPLDKSVEGLNLSIDIRGRLLPVTVVKRKFLHGK</sequence>
<dbReference type="EMBL" id="MFYX01000067">
    <property type="protein sequence ID" value="OGK04647.1"/>
    <property type="molecule type" value="Genomic_DNA"/>
</dbReference>
<dbReference type="SUPFAM" id="SSF103025">
    <property type="entry name" value="Folate-binding domain"/>
    <property type="match status" value="1"/>
</dbReference>
<dbReference type="AlphaFoldDB" id="A0A1F7FDS6"/>
<name>A0A1F7FDS6_UNCRA</name>
<dbReference type="FunFam" id="4.10.1250.10:FF:000001">
    <property type="entry name" value="Aminomethyltransferase"/>
    <property type="match status" value="1"/>
</dbReference>
<dbReference type="NCBIfam" id="TIGR00528">
    <property type="entry name" value="gcvT"/>
    <property type="match status" value="1"/>
</dbReference>
<dbReference type="Pfam" id="PF01571">
    <property type="entry name" value="GCV_T"/>
    <property type="match status" value="1"/>
</dbReference>
<dbReference type="NCBIfam" id="NF001567">
    <property type="entry name" value="PRK00389.1"/>
    <property type="match status" value="1"/>
</dbReference>
<dbReference type="InterPro" id="IPR022903">
    <property type="entry name" value="GcvT_bac"/>
</dbReference>
<evidence type="ECO:0000259" key="9">
    <source>
        <dbReference type="Pfam" id="PF01571"/>
    </source>
</evidence>
<dbReference type="Gene3D" id="2.40.30.110">
    <property type="entry name" value="Aminomethyltransferase beta-barrel domains"/>
    <property type="match status" value="1"/>
</dbReference>
<dbReference type="GO" id="GO:0005960">
    <property type="term" value="C:glycine cleavage complex"/>
    <property type="evidence" value="ECO:0007669"/>
    <property type="project" value="InterPro"/>
</dbReference>
<dbReference type="Gene3D" id="4.10.1250.10">
    <property type="entry name" value="Aminomethyltransferase fragment"/>
    <property type="match status" value="1"/>
</dbReference>
<dbReference type="InterPro" id="IPR028896">
    <property type="entry name" value="GcvT/YgfZ/DmdA"/>
</dbReference>
<proteinExistence type="inferred from homology"/>
<evidence type="ECO:0000256" key="5">
    <source>
        <dbReference type="ARBA" id="ARBA00031395"/>
    </source>
</evidence>
<comment type="function">
    <text evidence="7">The glycine cleavage system catalyzes the degradation of glycine.</text>
</comment>
<reference evidence="11 12" key="1">
    <citation type="journal article" date="2016" name="Nat. Commun.">
        <title>Thousands of microbial genomes shed light on interconnected biogeochemical processes in an aquifer system.</title>
        <authorList>
            <person name="Anantharaman K."/>
            <person name="Brown C.T."/>
            <person name="Hug L.A."/>
            <person name="Sharon I."/>
            <person name="Castelle C.J."/>
            <person name="Probst A.J."/>
            <person name="Thomas B.C."/>
            <person name="Singh A."/>
            <person name="Wilkins M.J."/>
            <person name="Karaoz U."/>
            <person name="Brodie E.L."/>
            <person name="Williams K.H."/>
            <person name="Hubbard S.S."/>
            <person name="Banfield J.F."/>
        </authorList>
    </citation>
    <scope>NUCLEOTIDE SEQUENCE [LARGE SCALE GENOMIC DNA]</scope>
</reference>
<feature type="domain" description="Aminomethyltransferase C-terminal" evidence="10">
    <location>
        <begin position="278"/>
        <end position="353"/>
    </location>
</feature>
<evidence type="ECO:0000256" key="7">
    <source>
        <dbReference type="HAMAP-Rule" id="MF_00259"/>
    </source>
</evidence>
<dbReference type="Gene3D" id="3.30.1360.120">
    <property type="entry name" value="Probable tRNA modification gtpase trme, domain 1"/>
    <property type="match status" value="1"/>
</dbReference>
<evidence type="ECO:0000256" key="4">
    <source>
        <dbReference type="ARBA" id="ARBA00022679"/>
    </source>
</evidence>
<dbReference type="Gene3D" id="3.30.70.1400">
    <property type="entry name" value="Aminomethyltransferase beta-barrel domains"/>
    <property type="match status" value="1"/>
</dbReference>
<dbReference type="FunFam" id="3.30.70.1400:FF:000001">
    <property type="entry name" value="Aminomethyltransferase"/>
    <property type="match status" value="1"/>
</dbReference>
<dbReference type="Proteomes" id="UP000179243">
    <property type="component" value="Unassembled WGS sequence"/>
</dbReference>
<comment type="catalytic activity">
    <reaction evidence="6 7">
        <text>N(6)-[(R)-S(8)-aminomethyldihydrolipoyl]-L-lysyl-[protein] + (6S)-5,6,7,8-tetrahydrofolate = N(6)-[(R)-dihydrolipoyl]-L-lysyl-[protein] + (6R)-5,10-methylene-5,6,7,8-tetrahydrofolate + NH4(+)</text>
        <dbReference type="Rhea" id="RHEA:16945"/>
        <dbReference type="Rhea" id="RHEA-COMP:10475"/>
        <dbReference type="Rhea" id="RHEA-COMP:10492"/>
        <dbReference type="ChEBI" id="CHEBI:15636"/>
        <dbReference type="ChEBI" id="CHEBI:28938"/>
        <dbReference type="ChEBI" id="CHEBI:57453"/>
        <dbReference type="ChEBI" id="CHEBI:83100"/>
        <dbReference type="ChEBI" id="CHEBI:83143"/>
        <dbReference type="EC" id="2.1.2.10"/>
    </reaction>
</comment>
<dbReference type="InterPro" id="IPR029043">
    <property type="entry name" value="GcvT/YgfZ_C"/>
</dbReference>
<dbReference type="PIRSF" id="PIRSF006487">
    <property type="entry name" value="GcvT"/>
    <property type="match status" value="1"/>
</dbReference>
<dbReference type="PANTHER" id="PTHR43757:SF2">
    <property type="entry name" value="AMINOMETHYLTRANSFERASE, MITOCHONDRIAL"/>
    <property type="match status" value="1"/>
</dbReference>
<comment type="caution">
    <text evidence="11">The sequence shown here is derived from an EMBL/GenBank/DDBJ whole genome shotgun (WGS) entry which is preliminary data.</text>
</comment>
<dbReference type="GO" id="GO:0019464">
    <property type="term" value="P:glycine decarboxylation via glycine cleavage system"/>
    <property type="evidence" value="ECO:0007669"/>
    <property type="project" value="UniProtKB-UniRule"/>
</dbReference>
<evidence type="ECO:0000259" key="10">
    <source>
        <dbReference type="Pfam" id="PF08669"/>
    </source>
</evidence>